<dbReference type="InterPro" id="IPR037119">
    <property type="entry name" value="Haem_oxidase_HugZ-like_sf"/>
</dbReference>
<dbReference type="AlphaFoldDB" id="A0A9I9CNR3"/>
<dbReference type="GO" id="GO:0009534">
    <property type="term" value="C:chloroplast thylakoid"/>
    <property type="evidence" value="ECO:0007669"/>
    <property type="project" value="EnsemblPlants"/>
</dbReference>
<dbReference type="GO" id="GO:0009791">
    <property type="term" value="P:post-embryonic development"/>
    <property type="evidence" value="ECO:0007669"/>
    <property type="project" value="EnsemblPlants"/>
</dbReference>
<dbReference type="GO" id="GO:0009767">
    <property type="term" value="P:photosynthetic electron transport chain"/>
    <property type="evidence" value="ECO:0007669"/>
    <property type="project" value="EnsemblPlants"/>
</dbReference>
<accession>A0A9I9CNR3</accession>
<dbReference type="GO" id="GO:0043495">
    <property type="term" value="F:protein-membrane adaptor activity"/>
    <property type="evidence" value="ECO:0007669"/>
    <property type="project" value="EnsemblPlants"/>
</dbReference>
<dbReference type="PANTHER" id="PTHR13343:SF22">
    <property type="entry name" value="GLUTAMYL-TRNA REDUCTASE-BINDING PROTEIN, CHLOROPLASTIC"/>
    <property type="match status" value="1"/>
</dbReference>
<dbReference type="EnsemblPlants" id="MELO3C006296.2.1">
    <property type="protein sequence ID" value="MELO3C006296.2.1"/>
    <property type="gene ID" value="MELO3C006296.2"/>
</dbReference>
<sequence>MFNFDWPKFRFDVQATIRYNTADHSSVLSSSSSHSCCVCLSGASCVDHNPRNLLVRTVHSHPTICELNFLIPFNEFEQKVILEHHQMHLQAQTLTNQLVPSVIPLKATSKSPFAHPNACRFRGVSYRALKCSVATISESAPTELRNVKPFPAEVSRTIMELSSVGTLSSLSQEGWPLGVGVRFAVDQDGTPLLSLNESLPEFSIDGRSSLHVQLEQCGLRTPQCTIQGSIGKPDNQMVLKRLHTTWKKRFGEDVKEDLLYIVAVERVLQIDDFGEVGVWVNSSDYKTASPDPLRNCAEKLVDEINTNNAEDVNRFCNIYADLNLQFTEAKLIWVDRLGFDVRIFSPQNGIFEIRIPFPREVTDEKGAKSTFNGMSQQAWEVERNFVAPDFERVKQFKMIKTIA</sequence>
<organism evidence="2">
    <name type="scientific">Cucumis melo</name>
    <name type="common">Muskmelon</name>
    <dbReference type="NCBI Taxonomy" id="3656"/>
    <lineage>
        <taxon>Eukaryota</taxon>
        <taxon>Viridiplantae</taxon>
        <taxon>Streptophyta</taxon>
        <taxon>Embryophyta</taxon>
        <taxon>Tracheophyta</taxon>
        <taxon>Spermatophyta</taxon>
        <taxon>Magnoliopsida</taxon>
        <taxon>eudicotyledons</taxon>
        <taxon>Gunneridae</taxon>
        <taxon>Pentapetalae</taxon>
        <taxon>rosids</taxon>
        <taxon>fabids</taxon>
        <taxon>Cucurbitales</taxon>
        <taxon>Cucurbitaceae</taxon>
        <taxon>Benincaseae</taxon>
        <taxon>Cucumis</taxon>
    </lineage>
</organism>
<dbReference type="GO" id="GO:0033014">
    <property type="term" value="P:tetrapyrrole biosynthetic process"/>
    <property type="evidence" value="ECO:0007669"/>
    <property type="project" value="EnsemblPlants"/>
</dbReference>
<dbReference type="FunFam" id="2.30.110.10:FF:000015">
    <property type="entry name" value="Glutamyl-tRNA reductase-binding protein, chloroplastic"/>
    <property type="match status" value="1"/>
</dbReference>
<dbReference type="InterPro" id="IPR012349">
    <property type="entry name" value="Split_barrel_FMN-bd"/>
</dbReference>
<name>A0A9I9CNR3_CUCME</name>
<dbReference type="Pfam" id="PF10615">
    <property type="entry name" value="DUF2470"/>
    <property type="match status" value="1"/>
</dbReference>
<dbReference type="PANTHER" id="PTHR13343">
    <property type="entry name" value="CREG1 PROTEIN"/>
    <property type="match status" value="1"/>
</dbReference>
<dbReference type="Gene3D" id="3.20.180.10">
    <property type="entry name" value="PNP-oxidase-like"/>
    <property type="match status" value="1"/>
</dbReference>
<dbReference type="SUPFAM" id="SSF50475">
    <property type="entry name" value="FMN-binding split barrel"/>
    <property type="match status" value="1"/>
</dbReference>
<protein>
    <recommendedName>
        <fullName evidence="1">DUF2470 domain-containing protein</fullName>
    </recommendedName>
</protein>
<dbReference type="GO" id="GO:0070455">
    <property type="term" value="P:positive regulation of heme biosynthetic process"/>
    <property type="evidence" value="ECO:0007669"/>
    <property type="project" value="EnsemblPlants"/>
</dbReference>
<dbReference type="GO" id="GO:0032991">
    <property type="term" value="C:protein-containing complex"/>
    <property type="evidence" value="ECO:0007669"/>
    <property type="project" value="EnsemblPlants"/>
</dbReference>
<dbReference type="Gene3D" id="2.30.110.10">
    <property type="entry name" value="Electron Transport, Fmn-binding Protein, Chain A"/>
    <property type="match status" value="1"/>
</dbReference>
<evidence type="ECO:0000313" key="2">
    <source>
        <dbReference type="EnsemblPlants" id="MELO3C006296.2.1"/>
    </source>
</evidence>
<reference evidence="2" key="1">
    <citation type="submission" date="2023-03" db="UniProtKB">
        <authorList>
            <consortium name="EnsemblPlants"/>
        </authorList>
    </citation>
    <scope>IDENTIFICATION</scope>
</reference>
<feature type="domain" description="DUF2470" evidence="1">
    <location>
        <begin position="299"/>
        <end position="371"/>
    </location>
</feature>
<dbReference type="Gramene" id="MELO3C006296.2.1">
    <property type="protein sequence ID" value="MELO3C006296.2.1"/>
    <property type="gene ID" value="MELO3C006296.2"/>
</dbReference>
<proteinExistence type="predicted"/>
<evidence type="ECO:0000259" key="1">
    <source>
        <dbReference type="Pfam" id="PF10615"/>
    </source>
</evidence>
<dbReference type="InterPro" id="IPR019595">
    <property type="entry name" value="DUF2470"/>
</dbReference>
<dbReference type="GO" id="GO:0009570">
    <property type="term" value="C:chloroplast stroma"/>
    <property type="evidence" value="ECO:0007669"/>
    <property type="project" value="EnsemblPlants"/>
</dbReference>